<name>A0A4Y2TNZ1_ARAVE</name>
<accession>A0A4Y2TNZ1</accession>
<evidence type="ECO:0000313" key="2">
    <source>
        <dbReference type="Proteomes" id="UP000499080"/>
    </source>
</evidence>
<keyword evidence="2" id="KW-1185">Reference proteome</keyword>
<organism evidence="1 2">
    <name type="scientific">Araneus ventricosus</name>
    <name type="common">Orbweaver spider</name>
    <name type="synonym">Epeira ventricosa</name>
    <dbReference type="NCBI Taxonomy" id="182803"/>
    <lineage>
        <taxon>Eukaryota</taxon>
        <taxon>Metazoa</taxon>
        <taxon>Ecdysozoa</taxon>
        <taxon>Arthropoda</taxon>
        <taxon>Chelicerata</taxon>
        <taxon>Arachnida</taxon>
        <taxon>Araneae</taxon>
        <taxon>Araneomorphae</taxon>
        <taxon>Entelegynae</taxon>
        <taxon>Araneoidea</taxon>
        <taxon>Araneidae</taxon>
        <taxon>Araneus</taxon>
    </lineage>
</organism>
<sequence length="51" mass="5661">YRNRAASSISPVAYLSVLHSQSLRQQIADNSHFISRIEMQNCCPTPDKVAG</sequence>
<dbReference type="Proteomes" id="UP000499080">
    <property type="component" value="Unassembled WGS sequence"/>
</dbReference>
<evidence type="ECO:0000313" key="1">
    <source>
        <dbReference type="EMBL" id="GBO01444.1"/>
    </source>
</evidence>
<dbReference type="EMBL" id="BGPR01029579">
    <property type="protein sequence ID" value="GBO01444.1"/>
    <property type="molecule type" value="Genomic_DNA"/>
</dbReference>
<proteinExistence type="predicted"/>
<protein>
    <submittedName>
        <fullName evidence="1">Uncharacterized protein</fullName>
    </submittedName>
</protein>
<reference evidence="1 2" key="1">
    <citation type="journal article" date="2019" name="Sci. Rep.">
        <title>Orb-weaving spider Araneus ventricosus genome elucidates the spidroin gene catalogue.</title>
        <authorList>
            <person name="Kono N."/>
            <person name="Nakamura H."/>
            <person name="Ohtoshi R."/>
            <person name="Moran D.A.P."/>
            <person name="Shinohara A."/>
            <person name="Yoshida Y."/>
            <person name="Fujiwara M."/>
            <person name="Mori M."/>
            <person name="Tomita M."/>
            <person name="Arakawa K."/>
        </authorList>
    </citation>
    <scope>NUCLEOTIDE SEQUENCE [LARGE SCALE GENOMIC DNA]</scope>
</reference>
<feature type="non-terminal residue" evidence="1">
    <location>
        <position position="1"/>
    </location>
</feature>
<gene>
    <name evidence="1" type="ORF">AVEN_96338_1</name>
</gene>
<dbReference type="AlphaFoldDB" id="A0A4Y2TNZ1"/>
<comment type="caution">
    <text evidence="1">The sequence shown here is derived from an EMBL/GenBank/DDBJ whole genome shotgun (WGS) entry which is preliminary data.</text>
</comment>